<evidence type="ECO:0000313" key="11">
    <source>
        <dbReference type="EMBL" id="RAW00437.1"/>
    </source>
</evidence>
<dbReference type="Gene3D" id="3.30.70.1440">
    <property type="entry name" value="Multidrug efflux transporter AcrB pore domain"/>
    <property type="match status" value="1"/>
</dbReference>
<feature type="transmembrane region" description="Helical" evidence="9">
    <location>
        <begin position="436"/>
        <end position="456"/>
    </location>
</feature>
<feature type="transmembrane region" description="Helical" evidence="9">
    <location>
        <begin position="872"/>
        <end position="890"/>
    </location>
</feature>
<name>A0A364Y2V8_9BACT</name>
<keyword evidence="5" id="KW-0997">Cell inner membrane</keyword>
<feature type="transmembrane region" description="Helical" evidence="9">
    <location>
        <begin position="12"/>
        <end position="35"/>
    </location>
</feature>
<keyword evidence="6 9" id="KW-0812">Transmembrane</keyword>
<dbReference type="PROSITE" id="PS50156">
    <property type="entry name" value="SSD"/>
    <property type="match status" value="1"/>
</dbReference>
<reference evidence="11 12" key="1">
    <citation type="submission" date="2018-06" db="EMBL/GenBank/DDBJ databases">
        <title>Chryseolinea flavus sp. nov., a member of the phylum Bacteroidetes isolated from soil.</title>
        <authorList>
            <person name="Li Y."/>
            <person name="Wang J."/>
        </authorList>
    </citation>
    <scope>NUCLEOTIDE SEQUENCE [LARGE SCALE GENOMIC DNA]</scope>
    <source>
        <strain evidence="11 12">SDU1-6</strain>
    </source>
</reference>
<evidence type="ECO:0000256" key="8">
    <source>
        <dbReference type="ARBA" id="ARBA00023136"/>
    </source>
</evidence>
<evidence type="ECO:0000256" key="4">
    <source>
        <dbReference type="ARBA" id="ARBA00022475"/>
    </source>
</evidence>
<feature type="transmembrane region" description="Helical" evidence="9">
    <location>
        <begin position="364"/>
        <end position="384"/>
    </location>
</feature>
<feature type="transmembrane region" description="Helical" evidence="9">
    <location>
        <begin position="390"/>
        <end position="415"/>
    </location>
</feature>
<evidence type="ECO:0000256" key="2">
    <source>
        <dbReference type="ARBA" id="ARBA00010942"/>
    </source>
</evidence>
<feature type="transmembrane region" description="Helical" evidence="9">
    <location>
        <begin position="341"/>
        <end position="357"/>
    </location>
</feature>
<evidence type="ECO:0000313" key="12">
    <source>
        <dbReference type="Proteomes" id="UP000251889"/>
    </source>
</evidence>
<keyword evidence="3" id="KW-0813">Transport</keyword>
<evidence type="ECO:0000256" key="9">
    <source>
        <dbReference type="SAM" id="Phobius"/>
    </source>
</evidence>
<dbReference type="OrthoDB" id="9758234at2"/>
<dbReference type="PANTHER" id="PTHR32063">
    <property type="match status" value="1"/>
</dbReference>
<comment type="caution">
    <text evidence="11">The sequence shown here is derived from an EMBL/GenBank/DDBJ whole genome shotgun (WGS) entry which is preliminary data.</text>
</comment>
<dbReference type="InterPro" id="IPR027463">
    <property type="entry name" value="AcrB_DN_DC_subdom"/>
</dbReference>
<gene>
    <name evidence="11" type="ORF">DQQ10_15445</name>
</gene>
<dbReference type="SUPFAM" id="SSF82866">
    <property type="entry name" value="Multidrug efflux transporter AcrB transmembrane domain"/>
    <property type="match status" value="2"/>
</dbReference>
<dbReference type="SUPFAM" id="SSF82693">
    <property type="entry name" value="Multidrug efflux transporter AcrB pore domain, PN1, PN2, PC1 and PC2 subdomains"/>
    <property type="match status" value="3"/>
</dbReference>
<dbReference type="FunFam" id="1.20.1640.10:FF:000001">
    <property type="entry name" value="Efflux pump membrane transporter"/>
    <property type="match status" value="1"/>
</dbReference>
<evidence type="ECO:0000256" key="3">
    <source>
        <dbReference type="ARBA" id="ARBA00022448"/>
    </source>
</evidence>
<feature type="transmembrane region" description="Helical" evidence="9">
    <location>
        <begin position="927"/>
        <end position="952"/>
    </location>
</feature>
<accession>A0A364Y2V8</accession>
<dbReference type="Gene3D" id="3.30.70.1430">
    <property type="entry name" value="Multidrug efflux transporter AcrB pore domain"/>
    <property type="match status" value="2"/>
</dbReference>
<dbReference type="Gene3D" id="1.20.1640.10">
    <property type="entry name" value="Multidrug efflux transporter AcrB transmembrane domain"/>
    <property type="match status" value="2"/>
</dbReference>
<dbReference type="InterPro" id="IPR001036">
    <property type="entry name" value="Acrflvin-R"/>
</dbReference>
<dbReference type="InterPro" id="IPR004764">
    <property type="entry name" value="MdtF-like"/>
</dbReference>
<dbReference type="GO" id="GO:0005886">
    <property type="term" value="C:plasma membrane"/>
    <property type="evidence" value="ECO:0007669"/>
    <property type="project" value="UniProtKB-SubCell"/>
</dbReference>
<dbReference type="Proteomes" id="UP000251889">
    <property type="component" value="Unassembled WGS sequence"/>
</dbReference>
<dbReference type="SUPFAM" id="SSF82714">
    <property type="entry name" value="Multidrug efflux transporter AcrB TolC docking domain, DN and DC subdomains"/>
    <property type="match status" value="2"/>
</dbReference>
<organism evidence="11 12">
    <name type="scientific">Pseudochryseolinea flava</name>
    <dbReference type="NCBI Taxonomy" id="2059302"/>
    <lineage>
        <taxon>Bacteria</taxon>
        <taxon>Pseudomonadati</taxon>
        <taxon>Bacteroidota</taxon>
        <taxon>Cytophagia</taxon>
        <taxon>Cytophagales</taxon>
        <taxon>Fulvivirgaceae</taxon>
        <taxon>Pseudochryseolinea</taxon>
    </lineage>
</organism>
<proteinExistence type="inferred from homology"/>
<evidence type="ECO:0000259" key="10">
    <source>
        <dbReference type="PROSITE" id="PS50156"/>
    </source>
</evidence>
<keyword evidence="12" id="KW-1185">Reference proteome</keyword>
<dbReference type="GO" id="GO:0009636">
    <property type="term" value="P:response to toxic substance"/>
    <property type="evidence" value="ECO:0007669"/>
    <property type="project" value="UniProtKB-ARBA"/>
</dbReference>
<dbReference type="EMBL" id="QMFY01000007">
    <property type="protein sequence ID" value="RAW00437.1"/>
    <property type="molecule type" value="Genomic_DNA"/>
</dbReference>
<keyword evidence="4" id="KW-1003">Cell membrane</keyword>
<dbReference type="Pfam" id="PF00873">
    <property type="entry name" value="ACR_tran"/>
    <property type="match status" value="1"/>
</dbReference>
<sequence>MLRKFIERPVLSTVVSIILTLLGLLSLFTLPITLFPDIAPPTVQVTAVYPGANAEVVARSVATPIEEAINGVENMTYMTSTSSNDGTMTLNVFFKTGTDPDLASVNVQSRVSKAISQVPQEVVQTGISVQKQQNSMIMVPLIFSNDTTYDETFLQNYAKINIIPELQRVPGVGQAMVFGARDYSMRVWLKPDRLTAYNLSSQDVLDAIKEQNLEAAPGRFGQSSTASFEYILKYKGKLSKNEDFENIILKAAGDGSMIRLKDVARVEFGSFAYSANTVIEGKPGIGIALFQSAGSNANDILTEAEKVMKKASTSFPKGVEYFTMFSAKEFLDDSIYQVEETLIIAFILVFLVVFVFLQDFRSTLIPALAVPVAIIGTFFFMQLFGFTINLLTLFALVLAIGIVVDDAIVVVEAVHSKLERTKLSAKAATIESMNEISGAIISITLVMAAVFIPVGFMQGPAGIFYKQFAFALVIAILISALNALTLSPALCALFLKSNHGDGHDENQKAGFGKRFFKAFNAGFEATTERYTKSIKFLIGRKWIAITGLVVVTAVTVYLMRTTPTGFIPTEDQGFIVYSVNLPPGASLDRTQKVMDKINVILKDVEAVERTGAVTGLNIVANANSSNYAVGFIRMKPPGERGEYNSIDEVIGLINQKFSAIKEANVFLFVFPTVQGFGNTSGFEFILQDRTGGQLDKLNATAQGFIGELFKRPEIAYAFTTFSTGNPQYNIKIDEAKAKQLGISISELLQTLQVYYGSSFASDFNRFGKFYRVIVQADIDYRTDASSLQNIFVKNEAGKMVPVSSVVSLERTYGPETVTRNNLFNSVTINGMPKPGYSSGDAIKAIQEVAEATLPRGYSYEFSGMTREELGSGSQTSIIFLLSLLFVYFLLAAQYESYILPLAVILTVPTGILGVFAFIGIAGIENNIYVQVGLIMLIGLLAKNAILIVEFAVQKRKSGHTLIDAALEASRLRLRPILMTSFAFVVGLLPLTWATGGSSLGNRSIGTGALGGMLTGVLLGVFVIPVLFVIFQYWHERVSSKSEAHADSSVEPQTI</sequence>
<feature type="transmembrane region" description="Helical" evidence="9">
    <location>
        <begin position="973"/>
        <end position="992"/>
    </location>
</feature>
<dbReference type="GO" id="GO:0042910">
    <property type="term" value="F:xenobiotic transmembrane transporter activity"/>
    <property type="evidence" value="ECO:0007669"/>
    <property type="project" value="TreeGrafter"/>
</dbReference>
<feature type="transmembrane region" description="Helical" evidence="9">
    <location>
        <begin position="542"/>
        <end position="559"/>
    </location>
</feature>
<comment type="similarity">
    <text evidence="2">Belongs to the resistance-nodulation-cell division (RND) (TC 2.A.6) family.</text>
</comment>
<dbReference type="PRINTS" id="PR00702">
    <property type="entry name" value="ACRIFLAVINRP"/>
</dbReference>
<dbReference type="PANTHER" id="PTHR32063:SF9">
    <property type="entry name" value="SIMILAR TO MULTIDRUG RESISTANCE PROTEIN MEXB"/>
    <property type="match status" value="1"/>
</dbReference>
<feature type="domain" description="SSD" evidence="10">
    <location>
        <begin position="368"/>
        <end position="493"/>
    </location>
</feature>
<comment type="subcellular location">
    <subcellularLocation>
        <location evidence="1">Cell inner membrane</location>
        <topology evidence="1">Multi-pass membrane protein</topology>
    </subcellularLocation>
</comment>
<dbReference type="AlphaFoldDB" id="A0A364Y2V8"/>
<dbReference type="FunFam" id="3.30.70.1430:FF:000001">
    <property type="entry name" value="Efflux pump membrane transporter"/>
    <property type="match status" value="1"/>
</dbReference>
<dbReference type="Gene3D" id="3.30.2090.10">
    <property type="entry name" value="Multidrug efflux transporter AcrB TolC docking domain, DN and DC subdomains"/>
    <property type="match status" value="2"/>
</dbReference>
<dbReference type="RefSeq" id="WP_112747779.1">
    <property type="nucleotide sequence ID" value="NZ_QMFY01000007.1"/>
</dbReference>
<feature type="transmembrane region" description="Helical" evidence="9">
    <location>
        <begin position="468"/>
        <end position="495"/>
    </location>
</feature>
<feature type="transmembrane region" description="Helical" evidence="9">
    <location>
        <begin position="1012"/>
        <end position="1033"/>
    </location>
</feature>
<evidence type="ECO:0000256" key="5">
    <source>
        <dbReference type="ARBA" id="ARBA00022519"/>
    </source>
</evidence>
<dbReference type="InterPro" id="IPR000731">
    <property type="entry name" value="SSD"/>
</dbReference>
<evidence type="ECO:0000256" key="6">
    <source>
        <dbReference type="ARBA" id="ARBA00022692"/>
    </source>
</evidence>
<dbReference type="GO" id="GO:0015562">
    <property type="term" value="F:efflux transmembrane transporter activity"/>
    <property type="evidence" value="ECO:0007669"/>
    <property type="project" value="InterPro"/>
</dbReference>
<feature type="transmembrane region" description="Helical" evidence="9">
    <location>
        <begin position="897"/>
        <end position="921"/>
    </location>
</feature>
<protein>
    <submittedName>
        <fullName evidence="11">Hydrophobe/amphiphile efflux-1 family RND transporter</fullName>
    </submittedName>
</protein>
<dbReference type="Gene3D" id="3.30.70.1320">
    <property type="entry name" value="Multidrug efflux transporter AcrB pore domain like"/>
    <property type="match status" value="1"/>
</dbReference>
<evidence type="ECO:0000256" key="7">
    <source>
        <dbReference type="ARBA" id="ARBA00022989"/>
    </source>
</evidence>
<keyword evidence="7 9" id="KW-1133">Transmembrane helix</keyword>
<evidence type="ECO:0000256" key="1">
    <source>
        <dbReference type="ARBA" id="ARBA00004429"/>
    </source>
</evidence>
<keyword evidence="8 9" id="KW-0472">Membrane</keyword>
<dbReference type="NCBIfam" id="TIGR00915">
    <property type="entry name" value="2A0602"/>
    <property type="match status" value="1"/>
</dbReference>